<evidence type="ECO:0000256" key="11">
    <source>
        <dbReference type="ARBA" id="ARBA00022833"/>
    </source>
</evidence>
<feature type="binding site" evidence="18">
    <location>
        <position position="356"/>
    </location>
    <ligand>
        <name>GTP</name>
        <dbReference type="ChEBI" id="CHEBI:37565"/>
    </ligand>
</feature>
<feature type="binding site" evidence="18">
    <location>
        <begin position="30"/>
        <end position="31"/>
    </location>
    <ligand>
        <name>D-ribulose 5-phosphate</name>
        <dbReference type="ChEBI" id="CHEBI:58121"/>
    </ligand>
</feature>
<name>A0ABU5S5G8_9BACT</name>
<evidence type="ECO:0000256" key="16">
    <source>
        <dbReference type="ARBA" id="ARBA00023268"/>
    </source>
</evidence>
<keyword evidence="14 18" id="KW-0464">Manganese</keyword>
<feature type="binding site" evidence="18">
    <location>
        <position position="277"/>
    </location>
    <ligand>
        <name>GTP</name>
        <dbReference type="ChEBI" id="CHEBI:37565"/>
    </ligand>
</feature>
<comment type="function">
    <text evidence="18">Catalyzes the conversion of GTP to 2,5-diamino-6-ribosylamino-4(3H)-pyrimidinone 5'-phosphate (DARP), formate and pyrophosphate.</text>
</comment>
<feature type="binding site" evidence="18">
    <location>
        <begin position="299"/>
        <end position="301"/>
    </location>
    <ligand>
        <name>GTP</name>
        <dbReference type="ChEBI" id="CHEBI:37565"/>
    </ligand>
</feature>
<evidence type="ECO:0000256" key="3">
    <source>
        <dbReference type="ARBA" id="ARBA00004853"/>
    </source>
</evidence>
<comment type="pathway">
    <text evidence="3 18">Cofactor biosynthesis; riboflavin biosynthesis; 5-amino-6-(D-ribitylamino)uracil from GTP: step 1/4.</text>
</comment>
<feature type="binding site" evidence="18">
    <location>
        <position position="168"/>
    </location>
    <ligand>
        <name>D-ribulose 5-phosphate</name>
        <dbReference type="ChEBI" id="CHEBI:58121"/>
    </ligand>
</feature>
<evidence type="ECO:0000256" key="10">
    <source>
        <dbReference type="ARBA" id="ARBA00022801"/>
    </source>
</evidence>
<keyword evidence="8 18" id="KW-0479">Metal-binding</keyword>
<dbReference type="CDD" id="cd00641">
    <property type="entry name" value="GTP_cyclohydro2"/>
    <property type="match status" value="1"/>
</dbReference>
<feature type="binding site" evidence="18">
    <location>
        <position position="31"/>
    </location>
    <ligand>
        <name>Mg(2+)</name>
        <dbReference type="ChEBI" id="CHEBI:18420"/>
        <label>2</label>
    </ligand>
</feature>
<dbReference type="HAMAP" id="MF_00179">
    <property type="entry name" value="RibA"/>
    <property type="match status" value="1"/>
</dbReference>
<comment type="pathway">
    <text evidence="4 18">Cofactor biosynthesis; riboflavin biosynthesis; 2-hydroxy-3-oxobutyl phosphate from D-ribulose 5-phosphate: step 1/1.</text>
</comment>
<feature type="binding site" evidence="18">
    <location>
        <position position="321"/>
    </location>
    <ligand>
        <name>GTP</name>
        <dbReference type="ChEBI" id="CHEBI:37565"/>
    </ligand>
</feature>
<proteinExistence type="inferred from homology"/>
<dbReference type="NCBIfam" id="TIGR00505">
    <property type="entry name" value="ribA"/>
    <property type="match status" value="1"/>
</dbReference>
<keyword evidence="13 18" id="KW-0342">GTP-binding</keyword>
<evidence type="ECO:0000256" key="5">
    <source>
        <dbReference type="ARBA" id="ARBA00005520"/>
    </source>
</evidence>
<evidence type="ECO:0000259" key="19">
    <source>
        <dbReference type="Pfam" id="PF00925"/>
    </source>
</evidence>
<feature type="binding site" evidence="18">
    <location>
        <begin position="256"/>
        <end position="260"/>
    </location>
    <ligand>
        <name>GTP</name>
        <dbReference type="ChEBI" id="CHEBI:37565"/>
    </ligand>
</feature>
<evidence type="ECO:0000256" key="12">
    <source>
        <dbReference type="ARBA" id="ARBA00022842"/>
    </source>
</evidence>
<dbReference type="InterPro" id="IPR000422">
    <property type="entry name" value="DHBP_synthase_RibB"/>
</dbReference>
<dbReference type="InterPro" id="IPR016299">
    <property type="entry name" value="Riboflavin_synth_RibBA"/>
</dbReference>
<comment type="function">
    <text evidence="2 18">Catalyzes the conversion of D-ribulose 5-phosphate to formate and 3,4-dihydroxy-2-butanone 4-phosphate.</text>
</comment>
<keyword evidence="10 18" id="KW-0378">Hydrolase</keyword>
<comment type="catalytic activity">
    <reaction evidence="17 18">
        <text>GTP + 4 H2O = 2,5-diamino-6-hydroxy-4-(5-phosphoribosylamino)-pyrimidine + formate + 2 phosphate + 3 H(+)</text>
        <dbReference type="Rhea" id="RHEA:23704"/>
        <dbReference type="ChEBI" id="CHEBI:15377"/>
        <dbReference type="ChEBI" id="CHEBI:15378"/>
        <dbReference type="ChEBI" id="CHEBI:15740"/>
        <dbReference type="ChEBI" id="CHEBI:37565"/>
        <dbReference type="ChEBI" id="CHEBI:43474"/>
        <dbReference type="ChEBI" id="CHEBI:58614"/>
        <dbReference type="EC" id="3.5.4.25"/>
    </reaction>
</comment>
<dbReference type="NCBIfam" id="NF006803">
    <property type="entry name" value="PRK09311.1"/>
    <property type="match status" value="1"/>
</dbReference>
<evidence type="ECO:0000313" key="21">
    <source>
        <dbReference type="Proteomes" id="UP001303899"/>
    </source>
</evidence>
<dbReference type="EMBL" id="JAYGIL010000013">
    <property type="protein sequence ID" value="MEA5403702.1"/>
    <property type="molecule type" value="Genomic_DNA"/>
</dbReference>
<feature type="binding site" evidence="18">
    <location>
        <begin position="144"/>
        <end position="148"/>
    </location>
    <ligand>
        <name>D-ribulose 5-phosphate</name>
        <dbReference type="ChEBI" id="CHEBI:58121"/>
    </ligand>
</feature>
<dbReference type="HAMAP" id="MF_01283">
    <property type="entry name" value="RibBA"/>
    <property type="match status" value="1"/>
</dbReference>
<feature type="active site" description="Proton acceptor; for GTP cyclohydrolase activity" evidence="18">
    <location>
        <position position="333"/>
    </location>
</feature>
<comment type="caution">
    <text evidence="20">The sequence shown here is derived from an EMBL/GenBank/DDBJ whole genome shotgun (WGS) entry which is preliminary data.</text>
</comment>
<feature type="binding site" evidence="18">
    <location>
        <position position="35"/>
    </location>
    <ligand>
        <name>D-ribulose 5-phosphate</name>
        <dbReference type="ChEBI" id="CHEBI:58121"/>
    </ligand>
</feature>
<feature type="binding site" evidence="18">
    <location>
        <position position="147"/>
    </location>
    <ligand>
        <name>Mg(2+)</name>
        <dbReference type="ChEBI" id="CHEBI:18420"/>
        <label>2</label>
    </ligand>
</feature>
<evidence type="ECO:0000256" key="6">
    <source>
        <dbReference type="ARBA" id="ARBA00008976"/>
    </source>
</evidence>
<dbReference type="InterPro" id="IPR036144">
    <property type="entry name" value="RibA-like_sf"/>
</dbReference>
<dbReference type="Pfam" id="PF00926">
    <property type="entry name" value="DHBP_synthase"/>
    <property type="match status" value="1"/>
</dbReference>
<feature type="binding site" evidence="18">
    <location>
        <position position="272"/>
    </location>
    <ligand>
        <name>Zn(2+)</name>
        <dbReference type="ChEBI" id="CHEBI:29105"/>
        <note>catalytic</note>
    </ligand>
</feature>
<evidence type="ECO:0000256" key="18">
    <source>
        <dbReference type="HAMAP-Rule" id="MF_01283"/>
    </source>
</evidence>
<dbReference type="SUPFAM" id="SSF142695">
    <property type="entry name" value="RibA-like"/>
    <property type="match status" value="1"/>
</dbReference>
<feature type="site" description="Essential for DHBP synthase activity" evidence="18">
    <location>
        <position position="130"/>
    </location>
</feature>
<dbReference type="RefSeq" id="WP_323330034.1">
    <property type="nucleotide sequence ID" value="NZ_JAYGIL010000013.1"/>
</dbReference>
<accession>A0ABU5S5G8</accession>
<dbReference type="Proteomes" id="UP001303899">
    <property type="component" value="Unassembled WGS sequence"/>
</dbReference>
<dbReference type="GO" id="GO:0008686">
    <property type="term" value="F:3,4-dihydroxy-2-butanone-4-phosphate synthase activity"/>
    <property type="evidence" value="ECO:0007669"/>
    <property type="project" value="UniProtKB-EC"/>
</dbReference>
<dbReference type="Gene3D" id="3.90.870.10">
    <property type="entry name" value="DHBP synthase"/>
    <property type="match status" value="1"/>
</dbReference>
<comment type="cofactor">
    <cofactor evidence="18">
        <name>Zn(2+)</name>
        <dbReference type="ChEBI" id="CHEBI:29105"/>
    </cofactor>
    <text evidence="18">Binds 1 zinc ion per subunit.</text>
</comment>
<dbReference type="GO" id="GO:0003935">
    <property type="term" value="F:GTP cyclohydrolase II activity"/>
    <property type="evidence" value="ECO:0007669"/>
    <property type="project" value="UniProtKB-EC"/>
</dbReference>
<keyword evidence="21" id="KW-1185">Reference proteome</keyword>
<dbReference type="NCBIfam" id="NF001591">
    <property type="entry name" value="PRK00393.1"/>
    <property type="match status" value="1"/>
</dbReference>
<comment type="catalytic activity">
    <reaction evidence="1 18">
        <text>D-ribulose 5-phosphate = (2S)-2-hydroxy-3-oxobutyl phosphate + formate + H(+)</text>
        <dbReference type="Rhea" id="RHEA:18457"/>
        <dbReference type="ChEBI" id="CHEBI:15378"/>
        <dbReference type="ChEBI" id="CHEBI:15740"/>
        <dbReference type="ChEBI" id="CHEBI:58121"/>
        <dbReference type="ChEBI" id="CHEBI:58830"/>
        <dbReference type="EC" id="4.1.99.12"/>
    </reaction>
</comment>
<dbReference type="EC" id="3.5.4.25" evidence="18"/>
<feature type="binding site" evidence="18">
    <location>
        <position position="361"/>
    </location>
    <ligand>
        <name>GTP</name>
        <dbReference type="ChEBI" id="CHEBI:37565"/>
    </ligand>
</feature>
<gene>
    <name evidence="18" type="primary">ribBA</name>
    <name evidence="20" type="ORF">VB776_12320</name>
</gene>
<sequence>MSKIKLDSIEEAIEAIRQGQIIIVADDEDRENEGDMICASEAMTPELANFMIREGRGLMCVTLTEDRCKELDLTMMVGSNTATHETPFTVSVDLLGNGCTTGISAHDRSKTIQALVDEKTKPEDLGRPGHIFPLKARTEGVLRRTGHTEAAMDFAKLAGFKPSGVLIEVLNEDGTMARLPDLRAIADKFDLKLVTIKDLVEYRLKHESLIKREIGVDLPTEFGHFDLIAFKQINTGETHLALVKGTWEKDEPVLVRVHSSCITGDIFGSCRCDCGEQLHRAMEIVEEEGKGVILYMFQEGRGIGLINKLKAYKLQEMGRDTVEANLELGFKMDQRDYGVGASILRDLGLSKIRLISNNPKKRAALLGYGLEIVETVPIEIDSNPHNENYLKTKRDKMGHTIMRHK</sequence>
<dbReference type="SUPFAM" id="SSF55821">
    <property type="entry name" value="YrdC/RibB"/>
    <property type="match status" value="1"/>
</dbReference>
<dbReference type="InterPro" id="IPR017945">
    <property type="entry name" value="DHBP_synth_RibB-like_a/b_dom"/>
</dbReference>
<keyword evidence="12 18" id="KW-0460">Magnesium</keyword>
<feature type="active site" description="Nucleophile; for GTP cyclohydrolase activity" evidence="18">
    <location>
        <position position="335"/>
    </location>
</feature>
<dbReference type="InterPro" id="IPR032677">
    <property type="entry name" value="GTP_cyclohydro_II"/>
</dbReference>
<feature type="binding site" evidence="18">
    <location>
        <position position="261"/>
    </location>
    <ligand>
        <name>Zn(2+)</name>
        <dbReference type="ChEBI" id="CHEBI:29105"/>
        <note>catalytic</note>
    </ligand>
</feature>
<keyword evidence="16 18" id="KW-0511">Multifunctional enzyme</keyword>
<evidence type="ECO:0000313" key="20">
    <source>
        <dbReference type="EMBL" id="MEA5403702.1"/>
    </source>
</evidence>
<comment type="similarity">
    <text evidence="5 18">In the N-terminal section; belongs to the DHBP synthase family.</text>
</comment>
<dbReference type="HAMAP" id="MF_00180">
    <property type="entry name" value="RibB"/>
    <property type="match status" value="1"/>
</dbReference>
<comment type="similarity">
    <text evidence="6 18">In the C-terminal section; belongs to the GTP cyclohydrolase II family.</text>
</comment>
<evidence type="ECO:0000256" key="9">
    <source>
        <dbReference type="ARBA" id="ARBA00022741"/>
    </source>
</evidence>
<feature type="binding site" evidence="18">
    <location>
        <position position="31"/>
    </location>
    <ligand>
        <name>Mg(2+)</name>
        <dbReference type="ChEBI" id="CHEBI:18420"/>
        <label>1</label>
    </ligand>
</feature>
<evidence type="ECO:0000256" key="7">
    <source>
        <dbReference type="ARBA" id="ARBA00022619"/>
    </source>
</evidence>
<evidence type="ECO:0000256" key="8">
    <source>
        <dbReference type="ARBA" id="ARBA00022723"/>
    </source>
</evidence>
<reference evidence="20 21" key="1">
    <citation type="submission" date="2023-12" db="EMBL/GenBank/DDBJ databases">
        <title>Novel species of the genus Arcicella isolated from rivers.</title>
        <authorList>
            <person name="Lu H."/>
        </authorList>
    </citation>
    <scope>NUCLEOTIDE SEQUENCE [LARGE SCALE GENOMIC DNA]</scope>
    <source>
        <strain evidence="20 21">DC2W</strain>
    </source>
</reference>
<keyword evidence="9 18" id="KW-0547">Nucleotide-binding</keyword>
<dbReference type="Gene3D" id="3.40.50.10990">
    <property type="entry name" value="GTP cyclohydrolase II"/>
    <property type="match status" value="1"/>
</dbReference>
<feature type="site" description="Essential for DHBP synthase activity" evidence="18">
    <location>
        <position position="168"/>
    </location>
</feature>
<feature type="region of interest" description="DHBP synthase" evidence="18">
    <location>
        <begin position="1"/>
        <end position="205"/>
    </location>
</feature>
<evidence type="ECO:0000256" key="13">
    <source>
        <dbReference type="ARBA" id="ARBA00023134"/>
    </source>
</evidence>
<evidence type="ECO:0000256" key="1">
    <source>
        <dbReference type="ARBA" id="ARBA00000141"/>
    </source>
</evidence>
<dbReference type="EC" id="4.1.99.12" evidence="18"/>
<dbReference type="InterPro" id="IPR000926">
    <property type="entry name" value="RibA"/>
</dbReference>
<dbReference type="NCBIfam" id="TIGR00506">
    <property type="entry name" value="ribB"/>
    <property type="match status" value="1"/>
</dbReference>
<evidence type="ECO:0000256" key="4">
    <source>
        <dbReference type="ARBA" id="ARBA00004904"/>
    </source>
</evidence>
<dbReference type="PANTHER" id="PTHR21327">
    <property type="entry name" value="GTP CYCLOHYDROLASE II-RELATED"/>
    <property type="match status" value="1"/>
</dbReference>
<feature type="region of interest" description="GTP cyclohydrolase II" evidence="18">
    <location>
        <begin position="206"/>
        <end position="405"/>
    </location>
</feature>
<dbReference type="PANTHER" id="PTHR21327:SF18">
    <property type="entry name" value="3,4-DIHYDROXY-2-BUTANONE 4-PHOSPHATE SYNTHASE"/>
    <property type="match status" value="1"/>
</dbReference>
<comment type="cofactor">
    <cofactor evidence="18">
        <name>Mg(2+)</name>
        <dbReference type="ChEBI" id="CHEBI:18420"/>
    </cofactor>
    <cofactor evidence="18">
        <name>Mn(2+)</name>
        <dbReference type="ChEBI" id="CHEBI:29035"/>
    </cofactor>
    <text evidence="18">Binds 2 divalent metal cations per subunit. Magnesium or manganese.</text>
</comment>
<evidence type="ECO:0000256" key="17">
    <source>
        <dbReference type="ARBA" id="ARBA00049295"/>
    </source>
</evidence>
<keyword evidence="11 18" id="KW-0862">Zinc</keyword>
<evidence type="ECO:0000256" key="14">
    <source>
        <dbReference type="ARBA" id="ARBA00023211"/>
    </source>
</evidence>
<feature type="binding site" evidence="18">
    <location>
        <position position="274"/>
    </location>
    <ligand>
        <name>Zn(2+)</name>
        <dbReference type="ChEBI" id="CHEBI:29105"/>
        <note>catalytic</note>
    </ligand>
</feature>
<evidence type="ECO:0000256" key="2">
    <source>
        <dbReference type="ARBA" id="ARBA00002284"/>
    </source>
</evidence>
<evidence type="ECO:0000256" key="15">
    <source>
        <dbReference type="ARBA" id="ARBA00023239"/>
    </source>
</evidence>
<keyword evidence="15 18" id="KW-0456">Lyase</keyword>
<dbReference type="PIRSF" id="PIRSF001259">
    <property type="entry name" value="RibA"/>
    <property type="match status" value="1"/>
</dbReference>
<organism evidence="20 21">
    <name type="scientific">Arcicella gelida</name>
    <dbReference type="NCBI Taxonomy" id="2984195"/>
    <lineage>
        <taxon>Bacteria</taxon>
        <taxon>Pseudomonadati</taxon>
        <taxon>Bacteroidota</taxon>
        <taxon>Cytophagia</taxon>
        <taxon>Cytophagales</taxon>
        <taxon>Flectobacillaceae</taxon>
        <taxon>Arcicella</taxon>
    </lineage>
</organism>
<protein>
    <recommendedName>
        <fullName evidence="18">Riboflavin biosynthesis protein RibBA</fullName>
    </recommendedName>
    <domain>
        <recommendedName>
            <fullName evidence="18">3,4-dihydroxy-2-butanone 4-phosphate synthase</fullName>
            <shortName evidence="18">DHBP synthase</shortName>
            <ecNumber evidence="18">4.1.99.12</ecNumber>
        </recommendedName>
    </domain>
    <domain>
        <recommendedName>
            <fullName evidence="18">GTP cyclohydrolase-2</fullName>
            <ecNumber evidence="18">3.5.4.25</ecNumber>
        </recommendedName>
        <alternativeName>
            <fullName evidence="18">GTP cyclohydrolase II</fullName>
        </alternativeName>
    </domain>
</protein>
<feature type="domain" description="GTP cyclohydrolase II" evidence="19">
    <location>
        <begin position="215"/>
        <end position="377"/>
    </location>
</feature>
<dbReference type="Pfam" id="PF00925">
    <property type="entry name" value="GTP_cyclohydro2"/>
    <property type="match status" value="1"/>
</dbReference>
<keyword evidence="7 18" id="KW-0686">Riboflavin biosynthesis</keyword>